<dbReference type="PANTHER" id="PTHR30461:SF2">
    <property type="entry name" value="SERINE RECOMBINASE PINE-RELATED"/>
    <property type="match status" value="1"/>
</dbReference>
<evidence type="ECO:0000256" key="1">
    <source>
        <dbReference type="ARBA" id="ARBA00023125"/>
    </source>
</evidence>
<dbReference type="SUPFAM" id="SSF53041">
    <property type="entry name" value="Resolvase-like"/>
    <property type="match status" value="1"/>
</dbReference>
<keyword evidence="2" id="KW-0233">DNA recombination</keyword>
<dbReference type="AlphaFoldDB" id="A0A449IRL7"/>
<sequence length="535" mass="59752">MPSAISYIRFSSSKQSDGNSHQRQMEAAQRWLINNPSYTASTMNFEDLGVSGFHGDHIKDGGGWAKLLLAVEAGHIKAGDVVLVEAMDRTGRLPALQMIEIIRPVLQAGIAIITLDDNNKFDEDSLNGPQIFLLVAKIQAAHGYSKILSERTKESYQIRKEKARKGEKVRRGVPIWLTTDGELKAHLAPYIKEVFDLYISGVGKNTIANRLRASGVPEFKTCSGPTVGSWLQNTTTIGYWDDIPDVYPAVVSKELFLQAQNRWKEVAKSPPSRTSKNFLVGLVKCGICDGNLIFHNKDGKPHSMRCLTNHRLRSNGCSNNKSIPHSVIWYIYTLTASQNFRRALEKIELTATDKRKLTVTAELEKVQAKIVRAVNALISLPDMPEIVSSLKELNAQRDTLQVELQILDRTVDEPGKSSIHFNESLVEDDLLINDPIRLNSLLKGVDYTITTYTDGLIIVAGESYPWLYTGVKRTGNRTLGYKVQYLAMEDVISPEVSFPSCGTQTENESEQMRYVLRRSHKLISVGMPVDAVYLD</sequence>
<dbReference type="InterPro" id="IPR038109">
    <property type="entry name" value="DNA_bind_recomb_sf"/>
</dbReference>
<evidence type="ECO:0000259" key="3">
    <source>
        <dbReference type="PROSITE" id="PS51736"/>
    </source>
</evidence>
<evidence type="ECO:0000256" key="2">
    <source>
        <dbReference type="ARBA" id="ARBA00023172"/>
    </source>
</evidence>
<dbReference type="Pfam" id="PF00239">
    <property type="entry name" value="Resolvase"/>
    <property type="match status" value="1"/>
</dbReference>
<dbReference type="InterPro" id="IPR025827">
    <property type="entry name" value="Zn_ribbon_recom_dom"/>
</dbReference>
<dbReference type="Pfam" id="PF13408">
    <property type="entry name" value="Zn_ribbon_recom"/>
    <property type="match status" value="1"/>
</dbReference>
<organism evidence="4 5">
    <name type="scientific">Pseudomonas fragi</name>
    <dbReference type="NCBI Taxonomy" id="296"/>
    <lineage>
        <taxon>Bacteria</taxon>
        <taxon>Pseudomonadati</taxon>
        <taxon>Pseudomonadota</taxon>
        <taxon>Gammaproteobacteria</taxon>
        <taxon>Pseudomonadales</taxon>
        <taxon>Pseudomonadaceae</taxon>
        <taxon>Pseudomonas</taxon>
    </lineage>
</organism>
<reference evidence="4 5" key="1">
    <citation type="submission" date="2019-02" db="EMBL/GenBank/DDBJ databases">
        <authorList>
            <consortium name="Pathogen Informatics"/>
        </authorList>
    </citation>
    <scope>NUCLEOTIDE SEQUENCE [LARGE SCALE GENOMIC DNA]</scope>
    <source>
        <strain evidence="4 5">3012STDY7103891</strain>
    </source>
</reference>
<feature type="domain" description="Resolvase/invertase-type recombinase catalytic" evidence="3">
    <location>
        <begin position="3"/>
        <end position="163"/>
    </location>
</feature>
<dbReference type="GO" id="GO:0000150">
    <property type="term" value="F:DNA strand exchange activity"/>
    <property type="evidence" value="ECO:0007669"/>
    <property type="project" value="InterPro"/>
</dbReference>
<dbReference type="GO" id="GO:0003677">
    <property type="term" value="F:DNA binding"/>
    <property type="evidence" value="ECO:0007669"/>
    <property type="project" value="UniProtKB-KW"/>
</dbReference>
<name>A0A449IRL7_PSEFR</name>
<dbReference type="InterPro" id="IPR036162">
    <property type="entry name" value="Resolvase-like_N_sf"/>
</dbReference>
<dbReference type="Gene3D" id="3.90.1750.20">
    <property type="entry name" value="Putative Large Serine Recombinase, Chain B, Domain 2"/>
    <property type="match status" value="1"/>
</dbReference>
<dbReference type="SMART" id="SM00857">
    <property type="entry name" value="Resolvase"/>
    <property type="match status" value="1"/>
</dbReference>
<dbReference type="PROSITE" id="PS51736">
    <property type="entry name" value="RECOMBINASES_3"/>
    <property type="match status" value="1"/>
</dbReference>
<proteinExistence type="predicted"/>
<dbReference type="InterPro" id="IPR011109">
    <property type="entry name" value="DNA_bind_recombinase_dom"/>
</dbReference>
<evidence type="ECO:0000313" key="5">
    <source>
        <dbReference type="Proteomes" id="UP000330809"/>
    </source>
</evidence>
<dbReference type="Gene3D" id="3.40.50.1390">
    <property type="entry name" value="Resolvase, N-terminal catalytic domain"/>
    <property type="match status" value="1"/>
</dbReference>
<dbReference type="CDD" id="cd00338">
    <property type="entry name" value="Ser_Recombinase"/>
    <property type="match status" value="1"/>
</dbReference>
<dbReference type="RefSeq" id="WP_133145033.1">
    <property type="nucleotide sequence ID" value="NZ_CAACYJ010000040.1"/>
</dbReference>
<dbReference type="EMBL" id="CAACYJ010000040">
    <property type="protein sequence ID" value="VFB22084.1"/>
    <property type="molecule type" value="Genomic_DNA"/>
</dbReference>
<protein>
    <submittedName>
        <fullName evidence="4">Recombinase</fullName>
    </submittedName>
</protein>
<dbReference type="PANTHER" id="PTHR30461">
    <property type="entry name" value="DNA-INVERTASE FROM LAMBDOID PROPHAGE"/>
    <property type="match status" value="1"/>
</dbReference>
<gene>
    <name evidence="4" type="ORF">NCTC10754_04769</name>
</gene>
<accession>A0A449IRL7</accession>
<evidence type="ECO:0000313" key="4">
    <source>
        <dbReference type="EMBL" id="VFB22084.1"/>
    </source>
</evidence>
<dbReference type="Pfam" id="PF07508">
    <property type="entry name" value="Recombinase"/>
    <property type="match status" value="1"/>
</dbReference>
<dbReference type="Proteomes" id="UP000330809">
    <property type="component" value="Unassembled WGS sequence"/>
</dbReference>
<keyword evidence="1" id="KW-0238">DNA-binding</keyword>
<dbReference type="InterPro" id="IPR006119">
    <property type="entry name" value="Resolv_N"/>
</dbReference>
<dbReference type="InterPro" id="IPR050639">
    <property type="entry name" value="SSR_resolvase"/>
</dbReference>